<reference evidence="5" key="1">
    <citation type="submission" date="2022-04" db="EMBL/GenBank/DDBJ databases">
        <title>Carnegiea gigantea Genome sequencing and assembly v2.</title>
        <authorList>
            <person name="Copetti D."/>
            <person name="Sanderson M.J."/>
            <person name="Burquez A."/>
            <person name="Wojciechowski M.F."/>
        </authorList>
    </citation>
    <scope>NUCLEOTIDE SEQUENCE</scope>
    <source>
        <strain evidence="5">SGP5-SGP5p</strain>
        <tissue evidence="5">Aerial part</tissue>
    </source>
</reference>
<dbReference type="GO" id="GO:0032259">
    <property type="term" value="P:methylation"/>
    <property type="evidence" value="ECO:0007669"/>
    <property type="project" value="UniProtKB-KW"/>
</dbReference>
<keyword evidence="4" id="KW-0460">Magnesium</keyword>
<comment type="caution">
    <text evidence="5">The sequence shown here is derived from an EMBL/GenBank/DDBJ whole genome shotgun (WGS) entry which is preliminary data.</text>
</comment>
<dbReference type="InterPro" id="IPR005299">
    <property type="entry name" value="MeTrfase_7"/>
</dbReference>
<dbReference type="SUPFAM" id="SSF53335">
    <property type="entry name" value="S-adenosyl-L-methionine-dependent methyltransferases"/>
    <property type="match status" value="1"/>
</dbReference>
<accession>A0A9Q1GW46</accession>
<dbReference type="EMBL" id="JAKOGI010001283">
    <property type="protein sequence ID" value="KAJ8426481.1"/>
    <property type="molecule type" value="Genomic_DNA"/>
</dbReference>
<evidence type="ECO:0000256" key="2">
    <source>
        <dbReference type="ARBA" id="ARBA00022679"/>
    </source>
</evidence>
<sequence>MELKEFLHMNGGDGELSYSQNSFLQRGVSLMSQPMLEIALKSIISEGLGPGKALKVADLGCGVGPVPSALASLVKENVKRECEELSWDDDDDDDQMPEIQIYMNDLPSNDFNLLFRDLLRMEEEKGEDVEGKSSKLPMCSLMGAPGSYYERLFPKESLHLVHANCTRHWLSQNLTFVLTPWGHVKAPSGLYRPEGRGINKGNVYISETSPREAYLGQFERDLTQFLKCRSQEVVPNGLMLLTFRGRPSSSDLATWQPWELKLLSLSISSLVSKGMLEKDKVDSFDFPYFGATKEEIRSIVEGQGSFAVENMKTVTHSVANEIECNEERAQKIGKFVRAFTQPVLSRYFGVQVLGSLNDELTLLALLHLDDGQPVDHFIIIVLLRRI</sequence>
<keyword evidence="6" id="KW-1185">Reference proteome</keyword>
<dbReference type="GO" id="GO:0046872">
    <property type="term" value="F:metal ion binding"/>
    <property type="evidence" value="ECO:0007669"/>
    <property type="project" value="UniProtKB-KW"/>
</dbReference>
<evidence type="ECO:0000256" key="3">
    <source>
        <dbReference type="ARBA" id="ARBA00022723"/>
    </source>
</evidence>
<dbReference type="Pfam" id="PF03492">
    <property type="entry name" value="Methyltransf_7"/>
    <property type="match status" value="1"/>
</dbReference>
<keyword evidence="3" id="KW-0479">Metal-binding</keyword>
<keyword evidence="2" id="KW-0808">Transferase</keyword>
<organism evidence="5 6">
    <name type="scientific">Carnegiea gigantea</name>
    <dbReference type="NCBI Taxonomy" id="171969"/>
    <lineage>
        <taxon>Eukaryota</taxon>
        <taxon>Viridiplantae</taxon>
        <taxon>Streptophyta</taxon>
        <taxon>Embryophyta</taxon>
        <taxon>Tracheophyta</taxon>
        <taxon>Spermatophyta</taxon>
        <taxon>Magnoliopsida</taxon>
        <taxon>eudicotyledons</taxon>
        <taxon>Gunneridae</taxon>
        <taxon>Pentapetalae</taxon>
        <taxon>Caryophyllales</taxon>
        <taxon>Cactineae</taxon>
        <taxon>Cactaceae</taxon>
        <taxon>Cactoideae</taxon>
        <taxon>Echinocereeae</taxon>
        <taxon>Carnegiea</taxon>
    </lineage>
</organism>
<proteinExistence type="predicted"/>
<dbReference type="PANTHER" id="PTHR31009">
    <property type="entry name" value="S-ADENOSYL-L-METHIONINE:CARBOXYL METHYLTRANSFERASE FAMILY PROTEIN"/>
    <property type="match status" value="1"/>
</dbReference>
<dbReference type="InterPro" id="IPR042086">
    <property type="entry name" value="MeTrfase_capping"/>
</dbReference>
<dbReference type="InterPro" id="IPR029063">
    <property type="entry name" value="SAM-dependent_MTases_sf"/>
</dbReference>
<keyword evidence="1" id="KW-0489">Methyltransferase</keyword>
<evidence type="ECO:0000256" key="1">
    <source>
        <dbReference type="ARBA" id="ARBA00022603"/>
    </source>
</evidence>
<evidence type="ECO:0000313" key="6">
    <source>
        <dbReference type="Proteomes" id="UP001153076"/>
    </source>
</evidence>
<dbReference type="GO" id="GO:0008168">
    <property type="term" value="F:methyltransferase activity"/>
    <property type="evidence" value="ECO:0007669"/>
    <property type="project" value="UniProtKB-KW"/>
</dbReference>
<dbReference type="Proteomes" id="UP001153076">
    <property type="component" value="Unassembled WGS sequence"/>
</dbReference>
<evidence type="ECO:0000313" key="5">
    <source>
        <dbReference type="EMBL" id="KAJ8426481.1"/>
    </source>
</evidence>
<dbReference type="OrthoDB" id="1523883at2759"/>
<dbReference type="AlphaFoldDB" id="A0A9Q1GW46"/>
<dbReference type="Gene3D" id="1.10.1200.270">
    <property type="entry name" value="Methyltransferase, alpha-helical capping domain"/>
    <property type="match status" value="1"/>
</dbReference>
<name>A0A9Q1GW46_9CARY</name>
<gene>
    <name evidence="5" type="ORF">Cgig2_014279</name>
</gene>
<protein>
    <submittedName>
        <fullName evidence="5">Uncharacterized protein</fullName>
    </submittedName>
</protein>
<dbReference type="Gene3D" id="3.40.50.150">
    <property type="entry name" value="Vaccinia Virus protein VP39"/>
    <property type="match status" value="1"/>
</dbReference>
<evidence type="ECO:0000256" key="4">
    <source>
        <dbReference type="ARBA" id="ARBA00022842"/>
    </source>
</evidence>